<organism evidence="8 9">
    <name type="scientific">Alkalihalobacillus trypoxylicola</name>
    <dbReference type="NCBI Taxonomy" id="519424"/>
    <lineage>
        <taxon>Bacteria</taxon>
        <taxon>Bacillati</taxon>
        <taxon>Bacillota</taxon>
        <taxon>Bacilli</taxon>
        <taxon>Bacillales</taxon>
        <taxon>Bacillaceae</taxon>
        <taxon>Alkalihalobacillus</taxon>
    </lineage>
</organism>
<dbReference type="InterPro" id="IPR010809">
    <property type="entry name" value="FliD_C"/>
</dbReference>
<dbReference type="GO" id="GO:0009424">
    <property type="term" value="C:bacterial-type flagellum hook"/>
    <property type="evidence" value="ECO:0007669"/>
    <property type="project" value="UniProtKB-UniRule"/>
</dbReference>
<dbReference type="InterPro" id="IPR040026">
    <property type="entry name" value="FliD"/>
</dbReference>
<proteinExistence type="inferred from homology"/>
<dbReference type="Proteomes" id="UP000075806">
    <property type="component" value="Unassembled WGS sequence"/>
</dbReference>
<evidence type="ECO:0000259" key="7">
    <source>
        <dbReference type="Pfam" id="PF07195"/>
    </source>
</evidence>
<dbReference type="PANTHER" id="PTHR30288:SF0">
    <property type="entry name" value="FLAGELLAR HOOK-ASSOCIATED PROTEIN 2"/>
    <property type="match status" value="1"/>
</dbReference>
<feature type="domain" description="Flagellar hook-associated protein 2 C-terminal" evidence="7">
    <location>
        <begin position="395"/>
        <end position="655"/>
    </location>
</feature>
<dbReference type="STRING" id="519424.AZF04_15960"/>
<keyword evidence="8" id="KW-0966">Cell projection</keyword>
<evidence type="ECO:0000256" key="1">
    <source>
        <dbReference type="ARBA" id="ARBA00009764"/>
    </source>
</evidence>
<keyword evidence="5" id="KW-0964">Secreted</keyword>
<accession>A0A162ETX4</accession>
<protein>
    <recommendedName>
        <fullName evidence="5">Flagellar hook-associated protein 2</fullName>
        <shortName evidence="5">HAP2</shortName>
    </recommendedName>
    <alternativeName>
        <fullName evidence="5">Flagellar cap protein</fullName>
    </alternativeName>
</protein>
<keyword evidence="4 5" id="KW-0975">Bacterial flagellum</keyword>
<evidence type="ECO:0000256" key="2">
    <source>
        <dbReference type="ARBA" id="ARBA00011255"/>
    </source>
</evidence>
<dbReference type="EMBL" id="LTAO01000005">
    <property type="protein sequence ID" value="KYG33718.1"/>
    <property type="molecule type" value="Genomic_DNA"/>
</dbReference>
<evidence type="ECO:0000313" key="8">
    <source>
        <dbReference type="EMBL" id="KYG33718.1"/>
    </source>
</evidence>
<comment type="subcellular location">
    <subcellularLocation>
        <location evidence="5">Secreted</location>
    </subcellularLocation>
    <subcellularLocation>
        <location evidence="5">Bacterial flagellum</location>
    </subcellularLocation>
</comment>
<dbReference type="GO" id="GO:0005576">
    <property type="term" value="C:extracellular region"/>
    <property type="evidence" value="ECO:0007669"/>
    <property type="project" value="UniProtKB-SubCell"/>
</dbReference>
<comment type="similarity">
    <text evidence="1 5">Belongs to the FliD family.</text>
</comment>
<dbReference type="GO" id="GO:0009421">
    <property type="term" value="C:bacterial-type flagellum filament cap"/>
    <property type="evidence" value="ECO:0007669"/>
    <property type="project" value="InterPro"/>
</dbReference>
<evidence type="ECO:0000256" key="5">
    <source>
        <dbReference type="RuleBase" id="RU362066"/>
    </source>
</evidence>
<comment type="subunit">
    <text evidence="2 5">Homopentamer.</text>
</comment>
<evidence type="ECO:0000259" key="6">
    <source>
        <dbReference type="Pfam" id="PF02465"/>
    </source>
</evidence>
<comment type="caution">
    <text evidence="8">The sequence shown here is derived from an EMBL/GenBank/DDBJ whole genome shotgun (WGS) entry which is preliminary data.</text>
</comment>
<comment type="function">
    <text evidence="5">Required for morphogenesis and for the elongation of the flagellar filament by facilitating polymerization of the flagellin monomers at the tip of growing filament. Forms a capping structure, which prevents flagellin subunits (transported through the central channel of the flagellum) from leaking out without polymerization at the distal end.</text>
</comment>
<evidence type="ECO:0000256" key="4">
    <source>
        <dbReference type="ARBA" id="ARBA00023143"/>
    </source>
</evidence>
<dbReference type="Pfam" id="PF02465">
    <property type="entry name" value="FliD_N"/>
    <property type="match status" value="1"/>
</dbReference>
<dbReference type="Pfam" id="PF07195">
    <property type="entry name" value="FliD_C"/>
    <property type="match status" value="1"/>
</dbReference>
<name>A0A162ETX4_9BACI</name>
<dbReference type="GO" id="GO:0007155">
    <property type="term" value="P:cell adhesion"/>
    <property type="evidence" value="ECO:0007669"/>
    <property type="project" value="InterPro"/>
</dbReference>
<reference evidence="8" key="1">
    <citation type="submission" date="2016-02" db="EMBL/GenBank/DDBJ databases">
        <title>Genome sequence of Bacillus trypoxylicola KCTC 13244(T).</title>
        <authorList>
            <person name="Jeong H."/>
            <person name="Park S.-H."/>
            <person name="Choi S.-K."/>
        </authorList>
    </citation>
    <scope>NUCLEOTIDE SEQUENCE [LARGE SCALE GENOMIC DNA]</scope>
    <source>
        <strain evidence="8">KCTC 13244</strain>
    </source>
</reference>
<dbReference type="OrthoDB" id="9776025at2"/>
<dbReference type="RefSeq" id="WP_061947777.1">
    <property type="nucleotide sequence ID" value="NZ_LTAO01000005.1"/>
</dbReference>
<dbReference type="PANTHER" id="PTHR30288">
    <property type="entry name" value="FLAGELLAR CAP/ASSEMBLY PROTEIN FLID"/>
    <property type="match status" value="1"/>
</dbReference>
<keyword evidence="8" id="KW-0282">Flagellum</keyword>
<dbReference type="AlphaFoldDB" id="A0A162ETX4"/>
<feature type="domain" description="Flagellar hook-associated protein 2 N-terminal" evidence="6">
    <location>
        <begin position="10"/>
        <end position="107"/>
    </location>
</feature>
<evidence type="ECO:0000313" key="9">
    <source>
        <dbReference type="Proteomes" id="UP000075806"/>
    </source>
</evidence>
<keyword evidence="9" id="KW-1185">Reference proteome</keyword>
<evidence type="ECO:0000256" key="3">
    <source>
        <dbReference type="ARBA" id="ARBA00023054"/>
    </source>
</evidence>
<keyword evidence="3" id="KW-0175">Coiled coil</keyword>
<keyword evidence="8" id="KW-0969">Cilium</keyword>
<sequence length="667" mass="74872">MGMRMTGLASGMDIESMVNSLMTAERMPLNKILRHQQTINWKMETYRGVNTKFNTFRNNIFDNVMRSSKMLAKSVTSSNNSAVTATANSSAGNTALRLSMVTQLASAATNHSQGRISNEKIDLTKSMSSQSLGMEEQWEKGVVHTQNFTISDNKIEINKDNIKNPEDMVVKVGNKNYRVVTDENQTLADNEVLVKDGVIHFKPGVESARTAQVTYITENETDTFLTGEDDEARTAFQLRKGGLDLSSLSIEVDGQAFNIVTDLSELNDNNVYVNAETGLIRFNSEQKNVSVNYQQQYLTSNMSTHTESGVKSGSFIFTSNQSMNQVLNTINSSNLGVNAFFDEHTSQVSFTRSETGRFNTDFPQDEENNSREMSFEGGFFTNVLKMDNSKEKGGVNAQFTVNGLQTERTSNSFTLSGMTVTLKETFTDEVTLSSSANTDEAFDTIMAFVNEYNELLEHVNGLLKEDRHRDYHPLTDEEKEALSDRELEKWEELARSGLLKNDATLRTQMDRMRNDMYSPIGGLGGAFSQLSQIGITTSPDYMERGKLVVNEEQLRAALEEDPEGVYEMFNADGDTHAEQGIARRLRDSLDVAITQVAERAGGMKGKNSNHQFTLGRSLNDINDRISTFERRLEQRESRYWAQFNAMEKAIQQMNSQADFIYAQLFSQ</sequence>
<gene>
    <name evidence="8" type="ORF">AZF04_15960</name>
</gene>
<dbReference type="GO" id="GO:0071973">
    <property type="term" value="P:bacterial-type flagellum-dependent cell motility"/>
    <property type="evidence" value="ECO:0007669"/>
    <property type="project" value="TreeGrafter"/>
</dbReference>
<dbReference type="InterPro" id="IPR003481">
    <property type="entry name" value="FliD_N"/>
</dbReference>